<dbReference type="Gene3D" id="3.40.1410.10">
    <property type="entry name" value="Chorismate lyase-like"/>
    <property type="match status" value="1"/>
</dbReference>
<keyword evidence="1" id="KW-0805">Transcription regulation</keyword>
<organism evidence="5 6">
    <name type="scientific">Brucella anthropi</name>
    <name type="common">Ochrobactrum anthropi</name>
    <dbReference type="NCBI Taxonomy" id="529"/>
    <lineage>
        <taxon>Bacteria</taxon>
        <taxon>Pseudomonadati</taxon>
        <taxon>Pseudomonadota</taxon>
        <taxon>Alphaproteobacteria</taxon>
        <taxon>Hyphomicrobiales</taxon>
        <taxon>Brucellaceae</taxon>
        <taxon>Brucella/Ochrobactrum group</taxon>
        <taxon>Brucella</taxon>
    </lineage>
</organism>
<evidence type="ECO:0000256" key="2">
    <source>
        <dbReference type="ARBA" id="ARBA00023125"/>
    </source>
</evidence>
<dbReference type="SMART" id="SM00345">
    <property type="entry name" value="HTH_GNTR"/>
    <property type="match status" value="1"/>
</dbReference>
<feature type="domain" description="HTH gntR-type" evidence="4">
    <location>
        <begin position="9"/>
        <end position="77"/>
    </location>
</feature>
<dbReference type="InterPro" id="IPR000524">
    <property type="entry name" value="Tscrpt_reg_HTH_GntR"/>
</dbReference>
<dbReference type="Pfam" id="PF07702">
    <property type="entry name" value="UTRA"/>
    <property type="match status" value="1"/>
</dbReference>
<dbReference type="SUPFAM" id="SSF46785">
    <property type="entry name" value="Winged helix' DNA-binding domain"/>
    <property type="match status" value="1"/>
</dbReference>
<dbReference type="PANTHER" id="PTHR44846:SF16">
    <property type="entry name" value="TRANSCRIPTIONAL REGULATOR PHNF-RELATED"/>
    <property type="match status" value="1"/>
</dbReference>
<dbReference type="InterPro" id="IPR028978">
    <property type="entry name" value="Chorismate_lyase_/UTRA_dom_sf"/>
</dbReference>
<dbReference type="Proteomes" id="UP000441102">
    <property type="component" value="Unassembled WGS sequence"/>
</dbReference>
<dbReference type="EMBL" id="WBWX01000017">
    <property type="protein sequence ID" value="KAB2790794.1"/>
    <property type="molecule type" value="Genomic_DNA"/>
</dbReference>
<evidence type="ECO:0000256" key="3">
    <source>
        <dbReference type="ARBA" id="ARBA00023163"/>
    </source>
</evidence>
<dbReference type="InterPro" id="IPR050679">
    <property type="entry name" value="Bact_HTH_transcr_reg"/>
</dbReference>
<dbReference type="GO" id="GO:0003677">
    <property type="term" value="F:DNA binding"/>
    <property type="evidence" value="ECO:0007669"/>
    <property type="project" value="UniProtKB-KW"/>
</dbReference>
<dbReference type="InterPro" id="IPR011663">
    <property type="entry name" value="UTRA"/>
</dbReference>
<dbReference type="Gene3D" id="1.10.10.10">
    <property type="entry name" value="Winged helix-like DNA-binding domain superfamily/Winged helix DNA-binding domain"/>
    <property type="match status" value="1"/>
</dbReference>
<dbReference type="PANTHER" id="PTHR44846">
    <property type="entry name" value="MANNOSYL-D-GLYCERATE TRANSPORT/METABOLISM SYSTEM REPRESSOR MNGR-RELATED"/>
    <property type="match status" value="1"/>
</dbReference>
<dbReference type="SMART" id="SM00866">
    <property type="entry name" value="UTRA"/>
    <property type="match status" value="1"/>
</dbReference>
<keyword evidence="3" id="KW-0804">Transcription</keyword>
<sequence>MEDMVALDQPLYERIKSAIDRRIETEEWPPNFQVPSEEDLASEFGASRLTVRRALRELQTDGVLLRVQGRGTFVIGPRMQCAVFNLADISEEIAFGGGAHSCRLLRHSALTRDDPGWNMLQLGAEDTVFHSRLLHLEDGSPIQLEDRYVNAVEAPDYIEQDFSKVSPHGWLLRETIVTTVDNTIRSIRVDDETRLNLQIGADQPCLLLDRSTWRDGIPVTRSRFIYPGDRYRMRSRHEARTNRIVTIPALSGTSR</sequence>
<dbReference type="PRINTS" id="PR00035">
    <property type="entry name" value="HTHGNTR"/>
</dbReference>
<dbReference type="FunFam" id="1.10.10.10:FF:000079">
    <property type="entry name" value="GntR family transcriptional regulator"/>
    <property type="match status" value="1"/>
</dbReference>
<dbReference type="Pfam" id="PF00392">
    <property type="entry name" value="GntR"/>
    <property type="match status" value="1"/>
</dbReference>
<dbReference type="GO" id="GO:0003700">
    <property type="term" value="F:DNA-binding transcription factor activity"/>
    <property type="evidence" value="ECO:0007669"/>
    <property type="project" value="InterPro"/>
</dbReference>
<evidence type="ECO:0000256" key="1">
    <source>
        <dbReference type="ARBA" id="ARBA00023015"/>
    </source>
</evidence>
<evidence type="ECO:0000259" key="4">
    <source>
        <dbReference type="PROSITE" id="PS50949"/>
    </source>
</evidence>
<reference evidence="5 6" key="1">
    <citation type="submission" date="2019-09" db="EMBL/GenBank/DDBJ databases">
        <title>Taxonomic organization of the family Brucellaceae based on a phylogenomic approach.</title>
        <authorList>
            <person name="Leclercq S."/>
            <person name="Cloeckaert A."/>
            <person name="Zygmunt M.S."/>
        </authorList>
    </citation>
    <scope>NUCLEOTIDE SEQUENCE [LARGE SCALE GENOMIC DNA]</scope>
    <source>
        <strain evidence="5 6">CCUG 34461</strain>
    </source>
</reference>
<evidence type="ECO:0000313" key="5">
    <source>
        <dbReference type="EMBL" id="KAB2790794.1"/>
    </source>
</evidence>
<dbReference type="SUPFAM" id="SSF64288">
    <property type="entry name" value="Chorismate lyase-like"/>
    <property type="match status" value="1"/>
</dbReference>
<accession>A0A6I0DGA1</accession>
<protein>
    <submittedName>
        <fullName evidence="5">UTRA domain-containing protein</fullName>
    </submittedName>
</protein>
<keyword evidence="2" id="KW-0238">DNA-binding</keyword>
<gene>
    <name evidence="5" type="ORF">F9L06_24535</name>
</gene>
<dbReference type="InterPro" id="IPR036388">
    <property type="entry name" value="WH-like_DNA-bd_sf"/>
</dbReference>
<proteinExistence type="predicted"/>
<dbReference type="AlphaFoldDB" id="A0A6I0DGA1"/>
<name>A0A6I0DGA1_BRUAN</name>
<evidence type="ECO:0000313" key="6">
    <source>
        <dbReference type="Proteomes" id="UP000441102"/>
    </source>
</evidence>
<dbReference type="InterPro" id="IPR036390">
    <property type="entry name" value="WH_DNA-bd_sf"/>
</dbReference>
<dbReference type="CDD" id="cd07377">
    <property type="entry name" value="WHTH_GntR"/>
    <property type="match status" value="1"/>
</dbReference>
<comment type="caution">
    <text evidence="5">The sequence shown here is derived from an EMBL/GenBank/DDBJ whole genome shotgun (WGS) entry which is preliminary data.</text>
</comment>
<dbReference type="PROSITE" id="PS50949">
    <property type="entry name" value="HTH_GNTR"/>
    <property type="match status" value="1"/>
</dbReference>